<dbReference type="Pfam" id="PF01636">
    <property type="entry name" value="APH"/>
    <property type="match status" value="1"/>
</dbReference>
<dbReference type="OMA" id="MMLFAQN"/>
<dbReference type="InterPro" id="IPR011009">
    <property type="entry name" value="Kinase-like_dom_sf"/>
</dbReference>
<dbReference type="eggNOG" id="ENOG502SHU0">
    <property type="taxonomic scope" value="Eukaryota"/>
</dbReference>
<gene>
    <name evidence="2" type="ORF">SEPMUDRAFT_122303</name>
</gene>
<protein>
    <recommendedName>
        <fullName evidence="1">Aminoglycoside phosphotransferase domain-containing protein</fullName>
    </recommendedName>
</protein>
<evidence type="ECO:0000313" key="2">
    <source>
        <dbReference type="EMBL" id="EMF16869.1"/>
    </source>
</evidence>
<dbReference type="OrthoDB" id="2831558at2759"/>
<dbReference type="PANTHER" id="PTHR36091:SF2">
    <property type="entry name" value="AMINOGLYCOSIDE PHOSPHOTRANSFERASE DOMAIN-CONTAINING PROTEIN"/>
    <property type="match status" value="1"/>
</dbReference>
<sequence>MAVAKKARDGPAVEESRPHAVASGFAIARNMHHKPGPTWTMEAVSKERLPHDAEKEFFHFTRGRFIHNEQHELSQRHRTFNVAELARHAAHAVQADRCLRVTKCPDGMYNRVLLFSMDNGKEVIAKIPNPNSGRPHFTTASEVATMEFAREVLGNPVPKVYAWSSRAQETLVGAEFILMEKMNGMELEHFFPAMKIQDRLEVMKTVARYQQSWASVSFEQFGSLYFAEDVGGSAHSPLTYLDHDGRKVTDPRFVVGPSTGREMFDDGREDIEFDRGPWKSLEDYHIAIGKRELACVQHISQLPPSPVSLRGPGLYQPTREKKVKALETYLKLFKHLLPTDSSLRSAHLWHGDLHGGNIFVDPANPTQIVGLIDWQCIELSPLYFRARQPHFIDHEGPTIHGLGRPPLPPNYDQLEASEKREAKALYLDQSLCALYRIFVNKICPKIYACFEFQESSAFMLLLLARNILIDGEAAYMVQACELKDDDEMWQTLTGGGEAPGTTTAFPLSFSPTELQTIEADMELAEVGMAAMRHMREILGEELFPISGYVSPDRYQEAVDAIRQTRELVLAELTGK</sequence>
<dbReference type="STRING" id="692275.N1QMU6"/>
<dbReference type="GeneID" id="27898897"/>
<dbReference type="Proteomes" id="UP000016931">
    <property type="component" value="Unassembled WGS sequence"/>
</dbReference>
<dbReference type="RefSeq" id="XP_016764990.1">
    <property type="nucleotide sequence ID" value="XM_016901760.1"/>
</dbReference>
<organism evidence="2 3">
    <name type="scientific">Sphaerulina musiva (strain SO2202)</name>
    <name type="common">Poplar stem canker fungus</name>
    <name type="synonym">Septoria musiva</name>
    <dbReference type="NCBI Taxonomy" id="692275"/>
    <lineage>
        <taxon>Eukaryota</taxon>
        <taxon>Fungi</taxon>
        <taxon>Dikarya</taxon>
        <taxon>Ascomycota</taxon>
        <taxon>Pezizomycotina</taxon>
        <taxon>Dothideomycetes</taxon>
        <taxon>Dothideomycetidae</taxon>
        <taxon>Mycosphaerellales</taxon>
        <taxon>Mycosphaerellaceae</taxon>
        <taxon>Sphaerulina</taxon>
    </lineage>
</organism>
<evidence type="ECO:0000259" key="1">
    <source>
        <dbReference type="Pfam" id="PF01636"/>
    </source>
</evidence>
<dbReference type="InterPro" id="IPR002575">
    <property type="entry name" value="Aminoglycoside_PTrfase"/>
</dbReference>
<dbReference type="Gene3D" id="3.90.1200.10">
    <property type="match status" value="1"/>
</dbReference>
<dbReference type="EMBL" id="KB456260">
    <property type="protein sequence ID" value="EMF16869.1"/>
    <property type="molecule type" value="Genomic_DNA"/>
</dbReference>
<proteinExistence type="predicted"/>
<dbReference type="HOGENOM" id="CLU_019189_13_0_1"/>
<accession>N1QMU6</accession>
<dbReference type="AlphaFoldDB" id="N1QMU6"/>
<feature type="domain" description="Aminoglycoside phosphotransferase" evidence="1">
    <location>
        <begin position="101"/>
        <end position="383"/>
    </location>
</feature>
<dbReference type="SUPFAM" id="SSF56112">
    <property type="entry name" value="Protein kinase-like (PK-like)"/>
    <property type="match status" value="1"/>
</dbReference>
<dbReference type="GO" id="GO:0005739">
    <property type="term" value="C:mitochondrion"/>
    <property type="evidence" value="ECO:0007669"/>
    <property type="project" value="TreeGrafter"/>
</dbReference>
<dbReference type="PANTHER" id="PTHR36091">
    <property type="entry name" value="ALTERED INHERITANCE OF MITOCHONDRIA PROTEIN 9, MITOCHONDRIAL"/>
    <property type="match status" value="1"/>
</dbReference>
<keyword evidence="3" id="KW-1185">Reference proteome</keyword>
<reference evidence="2 3" key="1">
    <citation type="journal article" date="2012" name="PLoS Pathog.">
        <title>Diverse lifestyles and strategies of plant pathogenesis encoded in the genomes of eighteen Dothideomycetes fungi.</title>
        <authorList>
            <person name="Ohm R.A."/>
            <person name="Feau N."/>
            <person name="Henrissat B."/>
            <person name="Schoch C.L."/>
            <person name="Horwitz B.A."/>
            <person name="Barry K.W."/>
            <person name="Condon B.J."/>
            <person name="Copeland A.C."/>
            <person name="Dhillon B."/>
            <person name="Glaser F."/>
            <person name="Hesse C.N."/>
            <person name="Kosti I."/>
            <person name="LaButti K."/>
            <person name="Lindquist E.A."/>
            <person name="Lucas S."/>
            <person name="Salamov A.A."/>
            <person name="Bradshaw R.E."/>
            <person name="Ciuffetti L."/>
            <person name="Hamelin R.C."/>
            <person name="Kema G.H.J."/>
            <person name="Lawrence C."/>
            <person name="Scott J.A."/>
            <person name="Spatafora J.W."/>
            <person name="Turgeon B.G."/>
            <person name="de Wit P.J.G.M."/>
            <person name="Zhong S."/>
            <person name="Goodwin S.B."/>
            <person name="Grigoriev I.V."/>
        </authorList>
    </citation>
    <scope>NUCLEOTIDE SEQUENCE [LARGE SCALE GENOMIC DNA]</scope>
    <source>
        <strain evidence="2 3">SO2202</strain>
    </source>
</reference>
<evidence type="ECO:0000313" key="3">
    <source>
        <dbReference type="Proteomes" id="UP000016931"/>
    </source>
</evidence>
<name>N1QMU6_SPHMS</name>
<dbReference type="InterPro" id="IPR051035">
    <property type="entry name" value="Mito_inheritance_9"/>
</dbReference>